<dbReference type="AlphaFoldDB" id="A0A6A4N2H3"/>
<proteinExistence type="predicted"/>
<accession>A0A6A4N2H3</accession>
<sequence>MADLFTLSITELNLMYHKGFVISIYSSRLDKKQFLNEVFNSRDESKNKSLLVLPLFVMKRINLFIEGS</sequence>
<name>A0A6A4N2H3_LUPAL</name>
<evidence type="ECO:0000259" key="1">
    <source>
        <dbReference type="Pfam" id="PF05695"/>
    </source>
</evidence>
<dbReference type="OrthoDB" id="1852053at2759"/>
<evidence type="ECO:0000313" key="2">
    <source>
        <dbReference type="EMBL" id="KAE9584782.1"/>
    </source>
</evidence>
<organism evidence="2 3">
    <name type="scientific">Lupinus albus</name>
    <name type="common">White lupine</name>
    <name type="synonym">Lupinus termis</name>
    <dbReference type="NCBI Taxonomy" id="3870"/>
    <lineage>
        <taxon>Eukaryota</taxon>
        <taxon>Viridiplantae</taxon>
        <taxon>Streptophyta</taxon>
        <taxon>Embryophyta</taxon>
        <taxon>Tracheophyta</taxon>
        <taxon>Spermatophyta</taxon>
        <taxon>Magnoliopsida</taxon>
        <taxon>eudicotyledons</taxon>
        <taxon>Gunneridae</taxon>
        <taxon>Pentapetalae</taxon>
        <taxon>rosids</taxon>
        <taxon>fabids</taxon>
        <taxon>Fabales</taxon>
        <taxon>Fabaceae</taxon>
        <taxon>Papilionoideae</taxon>
        <taxon>50 kb inversion clade</taxon>
        <taxon>genistoids sensu lato</taxon>
        <taxon>core genistoids</taxon>
        <taxon>Genisteae</taxon>
        <taxon>Lupinus</taxon>
    </lineage>
</organism>
<gene>
    <name evidence="2" type="ORF">Lalb_Chr25g0281951</name>
</gene>
<evidence type="ECO:0000313" key="3">
    <source>
        <dbReference type="Proteomes" id="UP000447434"/>
    </source>
</evidence>
<protein>
    <recommendedName>
        <fullName evidence="1">Ycf2 N-terminal domain-containing protein</fullName>
    </recommendedName>
</protein>
<dbReference type="Proteomes" id="UP000447434">
    <property type="component" value="Chromosome 25"/>
</dbReference>
<comment type="caution">
    <text evidence="2">The sequence shown here is derived from an EMBL/GenBank/DDBJ whole genome shotgun (WGS) entry which is preliminary data.</text>
</comment>
<feature type="domain" description="Ycf2 N-terminal" evidence="1">
    <location>
        <begin position="1"/>
        <end position="58"/>
    </location>
</feature>
<dbReference type="EMBL" id="WOCE01000025">
    <property type="protein sequence ID" value="KAE9584782.1"/>
    <property type="molecule type" value="Genomic_DNA"/>
</dbReference>
<reference evidence="3" key="1">
    <citation type="journal article" date="2020" name="Nat. Commun.">
        <title>Genome sequence of the cluster root forming white lupin.</title>
        <authorList>
            <person name="Hufnagel B."/>
            <person name="Marques A."/>
            <person name="Soriano A."/>
            <person name="Marques L."/>
            <person name="Divol F."/>
            <person name="Doumas P."/>
            <person name="Sallet E."/>
            <person name="Mancinotti D."/>
            <person name="Carrere S."/>
            <person name="Marande W."/>
            <person name="Arribat S."/>
            <person name="Keller J."/>
            <person name="Huneau C."/>
            <person name="Blein T."/>
            <person name="Aime D."/>
            <person name="Laguerre M."/>
            <person name="Taylor J."/>
            <person name="Schubert V."/>
            <person name="Nelson M."/>
            <person name="Geu-Flores F."/>
            <person name="Crespi M."/>
            <person name="Gallardo-Guerrero K."/>
            <person name="Delaux P.-M."/>
            <person name="Salse J."/>
            <person name="Berges H."/>
            <person name="Guyot R."/>
            <person name="Gouzy J."/>
            <person name="Peret B."/>
        </authorList>
    </citation>
    <scope>NUCLEOTIDE SEQUENCE [LARGE SCALE GENOMIC DNA]</scope>
    <source>
        <strain evidence="3">cv. Amiga</strain>
    </source>
</reference>
<dbReference type="Pfam" id="PF05695">
    <property type="entry name" value="Ycf2"/>
    <property type="match status" value="1"/>
</dbReference>
<keyword evidence="3" id="KW-1185">Reference proteome</keyword>
<dbReference type="InterPro" id="IPR056777">
    <property type="entry name" value="Ycf2_N"/>
</dbReference>